<reference evidence="2" key="4">
    <citation type="submission" date="2019-03" db="UniProtKB">
        <authorList>
            <consortium name="EnsemblPlants"/>
        </authorList>
    </citation>
    <scope>IDENTIFICATION</scope>
</reference>
<feature type="region of interest" description="Disordered" evidence="1">
    <location>
        <begin position="37"/>
        <end position="103"/>
    </location>
</feature>
<reference evidence="2" key="5">
    <citation type="journal article" date="2021" name="G3 (Bethesda)">
        <title>Aegilops tauschii genome assembly Aet v5.0 features greater sequence contiguity and improved annotation.</title>
        <authorList>
            <person name="Wang L."/>
            <person name="Zhu T."/>
            <person name="Rodriguez J.C."/>
            <person name="Deal K.R."/>
            <person name="Dubcovsky J."/>
            <person name="McGuire P.E."/>
            <person name="Lux T."/>
            <person name="Spannagl M."/>
            <person name="Mayer K.F.X."/>
            <person name="Baldrich P."/>
            <person name="Meyers B.C."/>
            <person name="Huo N."/>
            <person name="Gu Y.Q."/>
            <person name="Zhou H."/>
            <person name="Devos K.M."/>
            <person name="Bennetzen J.L."/>
            <person name="Unver T."/>
            <person name="Budak H."/>
            <person name="Gulick P.J."/>
            <person name="Galiba G."/>
            <person name="Kalapos B."/>
            <person name="Nelson D.R."/>
            <person name="Li P."/>
            <person name="You F.M."/>
            <person name="Luo M.C."/>
            <person name="Dvorak J."/>
        </authorList>
    </citation>
    <scope>NUCLEOTIDE SEQUENCE [LARGE SCALE GENOMIC DNA]</scope>
    <source>
        <strain evidence="2">cv. AL8/78</strain>
    </source>
</reference>
<dbReference type="Proteomes" id="UP000015105">
    <property type="component" value="Chromosome 1D"/>
</dbReference>
<organism evidence="2 3">
    <name type="scientific">Aegilops tauschii subsp. strangulata</name>
    <name type="common">Goatgrass</name>
    <dbReference type="NCBI Taxonomy" id="200361"/>
    <lineage>
        <taxon>Eukaryota</taxon>
        <taxon>Viridiplantae</taxon>
        <taxon>Streptophyta</taxon>
        <taxon>Embryophyta</taxon>
        <taxon>Tracheophyta</taxon>
        <taxon>Spermatophyta</taxon>
        <taxon>Magnoliopsida</taxon>
        <taxon>Liliopsida</taxon>
        <taxon>Poales</taxon>
        <taxon>Poaceae</taxon>
        <taxon>BOP clade</taxon>
        <taxon>Pooideae</taxon>
        <taxon>Triticodae</taxon>
        <taxon>Triticeae</taxon>
        <taxon>Triticinae</taxon>
        <taxon>Aegilops</taxon>
    </lineage>
</organism>
<accession>A0A453A5R2</accession>
<dbReference type="Gramene" id="AET1Gv21047000.15">
    <property type="protein sequence ID" value="AET1Gv21047000.15"/>
    <property type="gene ID" value="AET1Gv21047000"/>
</dbReference>
<protein>
    <submittedName>
        <fullName evidence="2">Uncharacterized protein</fullName>
    </submittedName>
</protein>
<reference evidence="3" key="2">
    <citation type="journal article" date="2017" name="Nat. Plants">
        <title>The Aegilops tauschii genome reveals multiple impacts of transposons.</title>
        <authorList>
            <person name="Zhao G."/>
            <person name="Zou C."/>
            <person name="Li K."/>
            <person name="Wang K."/>
            <person name="Li T."/>
            <person name="Gao L."/>
            <person name="Zhang X."/>
            <person name="Wang H."/>
            <person name="Yang Z."/>
            <person name="Liu X."/>
            <person name="Jiang W."/>
            <person name="Mao L."/>
            <person name="Kong X."/>
            <person name="Jiao Y."/>
            <person name="Jia J."/>
        </authorList>
    </citation>
    <scope>NUCLEOTIDE SEQUENCE [LARGE SCALE GENOMIC DNA]</scope>
    <source>
        <strain evidence="3">cv. AL8/78</strain>
    </source>
</reference>
<name>A0A453A5R2_AEGTS</name>
<keyword evidence="3" id="KW-1185">Reference proteome</keyword>
<sequence length="103" mass="11416">ALESDLTWHHPSSSSSVSPTSPAFPFLPCAPIHLSADRFAAPQPRFPRRPRNPDRRPPRRSSEGPGSSVPFSPPQLRFVRSLPSSLDLHGPRPSTRYRHVSST</sequence>
<evidence type="ECO:0000256" key="1">
    <source>
        <dbReference type="SAM" id="MobiDB-lite"/>
    </source>
</evidence>
<dbReference type="EnsemblPlants" id="AET1Gv21047000.15">
    <property type="protein sequence ID" value="AET1Gv21047000.15"/>
    <property type="gene ID" value="AET1Gv21047000"/>
</dbReference>
<reference evidence="2" key="3">
    <citation type="journal article" date="2017" name="Nature">
        <title>Genome sequence of the progenitor of the wheat D genome Aegilops tauschii.</title>
        <authorList>
            <person name="Luo M.C."/>
            <person name="Gu Y.Q."/>
            <person name="Puiu D."/>
            <person name="Wang H."/>
            <person name="Twardziok S.O."/>
            <person name="Deal K.R."/>
            <person name="Huo N."/>
            <person name="Zhu T."/>
            <person name="Wang L."/>
            <person name="Wang Y."/>
            <person name="McGuire P.E."/>
            <person name="Liu S."/>
            <person name="Long H."/>
            <person name="Ramasamy R.K."/>
            <person name="Rodriguez J.C."/>
            <person name="Van S.L."/>
            <person name="Yuan L."/>
            <person name="Wang Z."/>
            <person name="Xia Z."/>
            <person name="Xiao L."/>
            <person name="Anderson O.D."/>
            <person name="Ouyang S."/>
            <person name="Liang Y."/>
            <person name="Zimin A.V."/>
            <person name="Pertea G."/>
            <person name="Qi P."/>
            <person name="Bennetzen J.L."/>
            <person name="Dai X."/>
            <person name="Dawson M.W."/>
            <person name="Muller H.G."/>
            <person name="Kugler K."/>
            <person name="Rivarola-Duarte L."/>
            <person name="Spannagl M."/>
            <person name="Mayer K.F.X."/>
            <person name="Lu F.H."/>
            <person name="Bevan M.W."/>
            <person name="Leroy P."/>
            <person name="Li P."/>
            <person name="You F.M."/>
            <person name="Sun Q."/>
            <person name="Liu Z."/>
            <person name="Lyons E."/>
            <person name="Wicker T."/>
            <person name="Salzberg S.L."/>
            <person name="Devos K.M."/>
            <person name="Dvorak J."/>
        </authorList>
    </citation>
    <scope>NUCLEOTIDE SEQUENCE [LARGE SCALE GENOMIC DNA]</scope>
    <source>
        <strain evidence="2">cv. AL8/78</strain>
    </source>
</reference>
<feature type="region of interest" description="Disordered" evidence="1">
    <location>
        <begin position="1"/>
        <end position="21"/>
    </location>
</feature>
<evidence type="ECO:0000313" key="3">
    <source>
        <dbReference type="Proteomes" id="UP000015105"/>
    </source>
</evidence>
<feature type="compositionally biased region" description="Low complexity" evidence="1">
    <location>
        <begin position="11"/>
        <end position="21"/>
    </location>
</feature>
<reference evidence="3" key="1">
    <citation type="journal article" date="2014" name="Science">
        <title>Ancient hybridizations among the ancestral genomes of bread wheat.</title>
        <authorList>
            <consortium name="International Wheat Genome Sequencing Consortium,"/>
            <person name="Marcussen T."/>
            <person name="Sandve S.R."/>
            <person name="Heier L."/>
            <person name="Spannagl M."/>
            <person name="Pfeifer M."/>
            <person name="Jakobsen K.S."/>
            <person name="Wulff B.B."/>
            <person name="Steuernagel B."/>
            <person name="Mayer K.F."/>
            <person name="Olsen O.A."/>
        </authorList>
    </citation>
    <scope>NUCLEOTIDE SEQUENCE [LARGE SCALE GENOMIC DNA]</scope>
    <source>
        <strain evidence="3">cv. AL8/78</strain>
    </source>
</reference>
<proteinExistence type="predicted"/>
<evidence type="ECO:0000313" key="2">
    <source>
        <dbReference type="EnsemblPlants" id="AET1Gv21047000.15"/>
    </source>
</evidence>
<dbReference type="AlphaFoldDB" id="A0A453A5R2"/>
<feature type="compositionally biased region" description="Basic and acidic residues" evidence="1">
    <location>
        <begin position="51"/>
        <end position="62"/>
    </location>
</feature>